<dbReference type="Proteomes" id="UP000494165">
    <property type="component" value="Unassembled WGS sequence"/>
</dbReference>
<feature type="chain" id="PRO_5035730961" description="G-protein coupled receptors family 1 profile domain-containing protein" evidence="2">
    <location>
        <begin position="20"/>
        <end position="165"/>
    </location>
</feature>
<name>A0A8S1C9E5_9INSE</name>
<feature type="region of interest" description="Disordered" evidence="1">
    <location>
        <begin position="38"/>
        <end position="69"/>
    </location>
</feature>
<keyword evidence="2" id="KW-0732">Signal</keyword>
<sequence length="165" mass="18202">MKTTLFVLVVLSSGMVADALFLPLIYRIFENCFDSGAEEVTPSPPTRYAVRQPDRPYAGQRAPPSVTHHLPQAAPMQQPVHAEFAAQIPQVSAPHQPAQFAILRTQQLVQAPWYPSTFRGYEQQGGYAQVQAQVPIHPGEVKNLDSKMENAPIIVGTGYNVHQSK</sequence>
<reference evidence="3 4" key="1">
    <citation type="submission" date="2020-04" db="EMBL/GenBank/DDBJ databases">
        <authorList>
            <person name="Alioto T."/>
            <person name="Alioto T."/>
            <person name="Gomez Garrido J."/>
        </authorList>
    </citation>
    <scope>NUCLEOTIDE SEQUENCE [LARGE SCALE GENOMIC DNA]</scope>
</reference>
<evidence type="ECO:0000256" key="1">
    <source>
        <dbReference type="SAM" id="MobiDB-lite"/>
    </source>
</evidence>
<evidence type="ECO:0000256" key="2">
    <source>
        <dbReference type="SAM" id="SignalP"/>
    </source>
</evidence>
<keyword evidence="4" id="KW-1185">Reference proteome</keyword>
<organism evidence="3 4">
    <name type="scientific">Cloeon dipterum</name>
    <dbReference type="NCBI Taxonomy" id="197152"/>
    <lineage>
        <taxon>Eukaryota</taxon>
        <taxon>Metazoa</taxon>
        <taxon>Ecdysozoa</taxon>
        <taxon>Arthropoda</taxon>
        <taxon>Hexapoda</taxon>
        <taxon>Insecta</taxon>
        <taxon>Pterygota</taxon>
        <taxon>Palaeoptera</taxon>
        <taxon>Ephemeroptera</taxon>
        <taxon>Pisciforma</taxon>
        <taxon>Baetidae</taxon>
        <taxon>Cloeon</taxon>
    </lineage>
</organism>
<evidence type="ECO:0000313" key="3">
    <source>
        <dbReference type="EMBL" id="CAB3364931.1"/>
    </source>
</evidence>
<proteinExistence type="predicted"/>
<evidence type="ECO:0000313" key="4">
    <source>
        <dbReference type="Proteomes" id="UP000494165"/>
    </source>
</evidence>
<feature type="signal peptide" evidence="2">
    <location>
        <begin position="1"/>
        <end position="19"/>
    </location>
</feature>
<dbReference type="AlphaFoldDB" id="A0A8S1C9E5"/>
<comment type="caution">
    <text evidence="3">The sequence shown here is derived from an EMBL/GenBank/DDBJ whole genome shotgun (WGS) entry which is preliminary data.</text>
</comment>
<accession>A0A8S1C9E5</accession>
<dbReference type="EMBL" id="CADEPI010000018">
    <property type="protein sequence ID" value="CAB3364931.1"/>
    <property type="molecule type" value="Genomic_DNA"/>
</dbReference>
<gene>
    <name evidence="3" type="ORF">CLODIP_2_CD12480</name>
</gene>
<protein>
    <recommendedName>
        <fullName evidence="5">G-protein coupled receptors family 1 profile domain-containing protein</fullName>
    </recommendedName>
</protein>
<evidence type="ECO:0008006" key="5">
    <source>
        <dbReference type="Google" id="ProtNLM"/>
    </source>
</evidence>